<dbReference type="AlphaFoldDB" id="A0A3N2CVF5"/>
<keyword evidence="2" id="KW-1185">Reference proteome</keyword>
<gene>
    <name evidence="1" type="ORF">EDD33_2336</name>
</gene>
<dbReference type="Proteomes" id="UP000281738">
    <property type="component" value="Unassembled WGS sequence"/>
</dbReference>
<accession>A0A3N2CVF5</accession>
<dbReference type="EMBL" id="RKHO01000001">
    <property type="protein sequence ID" value="ROR91469.1"/>
    <property type="molecule type" value="Genomic_DNA"/>
</dbReference>
<dbReference type="RefSeq" id="WP_148077062.1">
    <property type="nucleotide sequence ID" value="NZ_RKHO01000001.1"/>
</dbReference>
<name>A0A3N2CVF5_9ACTN</name>
<organism evidence="1 2">
    <name type="scientific">Nocardioides aurantiacus</name>
    <dbReference type="NCBI Taxonomy" id="86796"/>
    <lineage>
        <taxon>Bacteria</taxon>
        <taxon>Bacillati</taxon>
        <taxon>Actinomycetota</taxon>
        <taxon>Actinomycetes</taxon>
        <taxon>Propionibacteriales</taxon>
        <taxon>Nocardioidaceae</taxon>
        <taxon>Nocardioides</taxon>
    </lineage>
</organism>
<protein>
    <submittedName>
        <fullName evidence="1">Uncharacterized protein</fullName>
    </submittedName>
</protein>
<evidence type="ECO:0000313" key="1">
    <source>
        <dbReference type="EMBL" id="ROR91469.1"/>
    </source>
</evidence>
<evidence type="ECO:0000313" key="2">
    <source>
        <dbReference type="Proteomes" id="UP000281738"/>
    </source>
</evidence>
<sequence>MFAQREMCVNGSDYNYVLAAFTGAQPPPTKPDAGFVKAGIGRARNLAAALAGQLPADQRSNAEGAVKTWTIGGSVLRKQGYGAEDLEEFFVKVGPRVEDYVDGNAALTQYLTATCSSKVPNFAKQLAPPT</sequence>
<proteinExistence type="predicted"/>
<reference evidence="1 2" key="1">
    <citation type="submission" date="2018-11" db="EMBL/GenBank/DDBJ databases">
        <title>Sequencing the genomes of 1000 actinobacteria strains.</title>
        <authorList>
            <person name="Klenk H.-P."/>
        </authorList>
    </citation>
    <scope>NUCLEOTIDE SEQUENCE [LARGE SCALE GENOMIC DNA]</scope>
    <source>
        <strain evidence="1 2">DSM 12652</strain>
    </source>
</reference>
<comment type="caution">
    <text evidence="1">The sequence shown here is derived from an EMBL/GenBank/DDBJ whole genome shotgun (WGS) entry which is preliminary data.</text>
</comment>